<dbReference type="InterPro" id="IPR001962">
    <property type="entry name" value="Asn_synthase"/>
</dbReference>
<dbReference type="AlphaFoldDB" id="A0A914YTG7"/>
<dbReference type="GO" id="GO:0004066">
    <property type="term" value="F:asparagine synthase (glutamine-hydrolyzing) activity"/>
    <property type="evidence" value="ECO:0007669"/>
    <property type="project" value="InterPro"/>
</dbReference>
<evidence type="ECO:0000256" key="2">
    <source>
        <dbReference type="ARBA" id="ARBA00022888"/>
    </source>
</evidence>
<evidence type="ECO:0000313" key="5">
    <source>
        <dbReference type="Proteomes" id="UP000887577"/>
    </source>
</evidence>
<evidence type="ECO:0000259" key="4">
    <source>
        <dbReference type="Pfam" id="PF00733"/>
    </source>
</evidence>
<organism evidence="5 6">
    <name type="scientific">Panagrolaimus superbus</name>
    <dbReference type="NCBI Taxonomy" id="310955"/>
    <lineage>
        <taxon>Eukaryota</taxon>
        <taxon>Metazoa</taxon>
        <taxon>Ecdysozoa</taxon>
        <taxon>Nematoda</taxon>
        <taxon>Chromadorea</taxon>
        <taxon>Rhabditida</taxon>
        <taxon>Tylenchina</taxon>
        <taxon>Panagrolaimomorpha</taxon>
        <taxon>Panagrolaimoidea</taxon>
        <taxon>Panagrolaimidae</taxon>
        <taxon>Panagrolaimus</taxon>
    </lineage>
</organism>
<dbReference type="PANTHER" id="PTHR45937:SF1">
    <property type="entry name" value="ASPARAGINE SYNTHETASE DOMAIN-CONTAINING PROTEIN 1"/>
    <property type="match status" value="1"/>
</dbReference>
<dbReference type="WBParaSite" id="PSU_v2.g20730.t1">
    <property type="protein sequence ID" value="PSU_v2.g20730.t1"/>
    <property type="gene ID" value="PSU_v2.g20730"/>
</dbReference>
<evidence type="ECO:0000313" key="6">
    <source>
        <dbReference type="WBParaSite" id="PSU_v2.g20730.t1"/>
    </source>
</evidence>
<dbReference type="Pfam" id="PF00733">
    <property type="entry name" value="Asn_synthase"/>
    <property type="match status" value="1"/>
</dbReference>
<keyword evidence="3" id="KW-0315">Glutamine amidotransferase</keyword>
<dbReference type="Gene3D" id="3.40.50.620">
    <property type="entry name" value="HUPs"/>
    <property type="match status" value="1"/>
</dbReference>
<dbReference type="SUPFAM" id="SSF52402">
    <property type="entry name" value="Adenine nucleotide alpha hydrolases-like"/>
    <property type="match status" value="1"/>
</dbReference>
<reference evidence="6" key="1">
    <citation type="submission" date="2022-11" db="UniProtKB">
        <authorList>
            <consortium name="WormBaseParasite"/>
        </authorList>
    </citation>
    <scope>IDENTIFICATION</scope>
</reference>
<keyword evidence="5" id="KW-1185">Reference proteome</keyword>
<dbReference type="InterPro" id="IPR051857">
    <property type="entry name" value="Asn_synthetase_domain"/>
</dbReference>
<dbReference type="InterPro" id="IPR014729">
    <property type="entry name" value="Rossmann-like_a/b/a_fold"/>
</dbReference>
<feature type="domain" description="Asparagine synthetase" evidence="4">
    <location>
        <begin position="369"/>
        <end position="465"/>
    </location>
</feature>
<accession>A0A914YTG7</accession>
<dbReference type="CDD" id="cd01991">
    <property type="entry name" value="Asn_synthase_B_C"/>
    <property type="match status" value="1"/>
</dbReference>
<evidence type="ECO:0000256" key="1">
    <source>
        <dbReference type="ARBA" id="ARBA00022605"/>
    </source>
</evidence>
<proteinExistence type="predicted"/>
<dbReference type="GO" id="GO:0006529">
    <property type="term" value="P:asparagine biosynthetic process"/>
    <property type="evidence" value="ECO:0007669"/>
    <property type="project" value="UniProtKB-KW"/>
</dbReference>
<keyword evidence="2" id="KW-0061">Asparagine biosynthesis</keyword>
<sequence length="485" mass="54994">MNLIDPLLINLLRRFSPDDISEFLRQYSVHGKTGTLFCTFWTGTEIVDDHLRFVDLPTLVFGRDIFGKKSLCYRIRGSLIECKRIPGEINSGWRDVPQGTVVIIRSLEMTRNGIILAQPDAALHLQFGFKDLWQAQAYVFSFIRNDAVNLFIERLKNSVRDVSFYRIPGGDSLLELNTELFPQEDIEEMKKNSVNEFINLFETILPLRYLPSTPETLLFLFSGGVDSLFVTVIAAMAANEEFEIVLVNVSFSESGGDFEAAPDRKRGLEAYEFLKQKFPKRTFNFLRVNVTKDELQKKRSSIIGSVVAPGSTVLDDSIGCVVWFACRAKGIQDGLETRYDHVERVFVGSGSDEILGGYSRHRGIFEREGYDELFNELRSEIQNIGNRNLGRDDRVALSNGRMMLAPFIDEDVVRFVNLLPIQLKVDFSLPRGIGEKIILREALKQLGAPETLYTAPKKAMQFGTRIAKLENRSEKGSDQCVRLMA</sequence>
<evidence type="ECO:0000256" key="3">
    <source>
        <dbReference type="ARBA" id="ARBA00022962"/>
    </source>
</evidence>
<dbReference type="Proteomes" id="UP000887577">
    <property type="component" value="Unplaced"/>
</dbReference>
<dbReference type="PANTHER" id="PTHR45937">
    <property type="entry name" value="ASPARAGINE SYNTHETASE DOMAIN-CONTAINING PROTEIN 1"/>
    <property type="match status" value="1"/>
</dbReference>
<keyword evidence="1" id="KW-0028">Amino-acid biosynthesis</keyword>
<name>A0A914YTG7_9BILA</name>
<protein>
    <submittedName>
        <fullName evidence="6">Asparagine synthetase domain-containing protein</fullName>
    </submittedName>
</protein>